<accession>A0A2A6CLH2</accession>
<proteinExistence type="predicted"/>
<reference evidence="1" key="2">
    <citation type="submission" date="2022-06" db="UniProtKB">
        <authorList>
            <consortium name="EnsemblMetazoa"/>
        </authorList>
    </citation>
    <scope>IDENTIFICATION</scope>
    <source>
        <strain evidence="1">PS312</strain>
    </source>
</reference>
<sequence>MNSPPSYAEAVASSSIVITRPGSSSSTDIPPAYTQFAHFTPCPAYHPSPPISVKFHLETCYEYNVKGDDWKSACKALCYIFFFSAIVACSIIAVSTRANRTTGCVLQGQVRRRAVTRSIVIVYNSFGGILKVDTDDRLNPPRRISSTLVSRNH</sequence>
<dbReference type="Proteomes" id="UP000005239">
    <property type="component" value="Unassembled WGS sequence"/>
</dbReference>
<evidence type="ECO:0000313" key="2">
    <source>
        <dbReference type="Proteomes" id="UP000005239"/>
    </source>
</evidence>
<evidence type="ECO:0000313" key="1">
    <source>
        <dbReference type="EnsemblMetazoa" id="PPA25784.1"/>
    </source>
</evidence>
<accession>A0A8R1YLH8</accession>
<organism evidence="1 2">
    <name type="scientific">Pristionchus pacificus</name>
    <name type="common">Parasitic nematode worm</name>
    <dbReference type="NCBI Taxonomy" id="54126"/>
    <lineage>
        <taxon>Eukaryota</taxon>
        <taxon>Metazoa</taxon>
        <taxon>Ecdysozoa</taxon>
        <taxon>Nematoda</taxon>
        <taxon>Chromadorea</taxon>
        <taxon>Rhabditida</taxon>
        <taxon>Rhabditina</taxon>
        <taxon>Diplogasteromorpha</taxon>
        <taxon>Diplogasteroidea</taxon>
        <taxon>Neodiplogasteridae</taxon>
        <taxon>Pristionchus</taxon>
    </lineage>
</organism>
<keyword evidence="2" id="KW-1185">Reference proteome</keyword>
<dbReference type="EnsemblMetazoa" id="PPA25784.1">
    <property type="protein sequence ID" value="PPA25784.1"/>
    <property type="gene ID" value="WBGene00115338"/>
</dbReference>
<gene>
    <name evidence="1" type="primary">WBGene00115338</name>
</gene>
<reference evidence="2" key="1">
    <citation type="journal article" date="2008" name="Nat. Genet.">
        <title>The Pristionchus pacificus genome provides a unique perspective on nematode lifestyle and parasitism.</title>
        <authorList>
            <person name="Dieterich C."/>
            <person name="Clifton S.W."/>
            <person name="Schuster L.N."/>
            <person name="Chinwalla A."/>
            <person name="Delehaunty K."/>
            <person name="Dinkelacker I."/>
            <person name="Fulton L."/>
            <person name="Fulton R."/>
            <person name="Godfrey J."/>
            <person name="Minx P."/>
            <person name="Mitreva M."/>
            <person name="Roeseler W."/>
            <person name="Tian H."/>
            <person name="Witte H."/>
            <person name="Yang S.P."/>
            <person name="Wilson R.K."/>
            <person name="Sommer R.J."/>
        </authorList>
    </citation>
    <scope>NUCLEOTIDE SEQUENCE [LARGE SCALE GENOMIC DNA]</scope>
    <source>
        <strain evidence="2">PS312</strain>
    </source>
</reference>
<name>A0A2A6CLH2_PRIPA</name>
<protein>
    <submittedName>
        <fullName evidence="1">Uncharacterized protein</fullName>
    </submittedName>
</protein>
<dbReference type="AlphaFoldDB" id="A0A2A6CLH2"/>